<dbReference type="AlphaFoldDB" id="A0A833N108"/>
<name>A0A833N108_9HYPH</name>
<protein>
    <submittedName>
        <fullName evidence="2">Uncharacterized protein</fullName>
    </submittedName>
</protein>
<reference evidence="2 3" key="1">
    <citation type="submission" date="2019-10" db="EMBL/GenBank/DDBJ databases">
        <title>Draft Genome Sequence of the Caffeine Degrading Methylotroph Methylorubrum populi PINKEL.</title>
        <authorList>
            <person name="Dawson S.C."/>
            <person name="Zhang X."/>
            <person name="Wright M.E."/>
            <person name="Sharma G."/>
            <person name="Langner J.T."/>
            <person name="Ditty J.L."/>
            <person name="Subuyuj G.A."/>
        </authorList>
    </citation>
    <scope>NUCLEOTIDE SEQUENCE [LARGE SCALE GENOMIC DNA]</scope>
    <source>
        <strain evidence="2 3">Pinkel</strain>
    </source>
</reference>
<organism evidence="2 3">
    <name type="scientific">Methylorubrum populi</name>
    <dbReference type="NCBI Taxonomy" id="223967"/>
    <lineage>
        <taxon>Bacteria</taxon>
        <taxon>Pseudomonadati</taxon>
        <taxon>Pseudomonadota</taxon>
        <taxon>Alphaproteobacteria</taxon>
        <taxon>Hyphomicrobiales</taxon>
        <taxon>Methylobacteriaceae</taxon>
        <taxon>Methylorubrum</taxon>
    </lineage>
</organism>
<evidence type="ECO:0000256" key="1">
    <source>
        <dbReference type="SAM" id="MobiDB-lite"/>
    </source>
</evidence>
<sequence>MPRHPSVFRPPSVFYAGRKVSSLLGYLEGVGHPISKEAARRAVALAWGWLSWEELVAEMGREGAPSPLDEDLVGPTARGGATARRDESVVGSRAGRAAWAVQAVTGLPFGMCAGLAGCIKFTGEPGRGKAPPEPAAGDGPHRRRFLRRCHDMHQGIWITPAEFRGELKRAGEPLPPEFLQFFADLRAAQEKTPSLPPNRPR</sequence>
<dbReference type="Proteomes" id="UP000469949">
    <property type="component" value="Unassembled WGS sequence"/>
</dbReference>
<evidence type="ECO:0000313" key="2">
    <source>
        <dbReference type="EMBL" id="KAB7783915.1"/>
    </source>
</evidence>
<dbReference type="RefSeq" id="WP_152277980.1">
    <property type="nucleotide sequence ID" value="NZ_WEKV01000014.1"/>
</dbReference>
<accession>A0A833N108</accession>
<gene>
    <name evidence="2" type="ORF">F8B43_3838</name>
</gene>
<dbReference type="EMBL" id="WEKV01000014">
    <property type="protein sequence ID" value="KAB7783915.1"/>
    <property type="molecule type" value="Genomic_DNA"/>
</dbReference>
<proteinExistence type="predicted"/>
<evidence type="ECO:0000313" key="3">
    <source>
        <dbReference type="Proteomes" id="UP000469949"/>
    </source>
</evidence>
<feature type="region of interest" description="Disordered" evidence="1">
    <location>
        <begin position="64"/>
        <end position="88"/>
    </location>
</feature>
<comment type="caution">
    <text evidence="2">The sequence shown here is derived from an EMBL/GenBank/DDBJ whole genome shotgun (WGS) entry which is preliminary data.</text>
</comment>